<accession>A0ABP9RVG8</accession>
<evidence type="ECO:0000313" key="3">
    <source>
        <dbReference type="Proteomes" id="UP001501570"/>
    </source>
</evidence>
<feature type="domain" description="Rhamnogalacturonase A/B/Epimerase-like pectate lyase" evidence="1">
    <location>
        <begin position="34"/>
        <end position="122"/>
    </location>
</feature>
<comment type="caution">
    <text evidence="2">The sequence shown here is derived from an EMBL/GenBank/DDBJ whole genome shotgun (WGS) entry which is preliminary data.</text>
</comment>
<dbReference type="Proteomes" id="UP001501570">
    <property type="component" value="Unassembled WGS sequence"/>
</dbReference>
<keyword evidence="3" id="KW-1185">Reference proteome</keyword>
<gene>
    <name evidence="2" type="ORF">GCM10023322_33860</name>
</gene>
<dbReference type="InterPro" id="IPR012334">
    <property type="entry name" value="Pectin_lyas_fold"/>
</dbReference>
<evidence type="ECO:0000259" key="1">
    <source>
        <dbReference type="Pfam" id="PF12708"/>
    </source>
</evidence>
<dbReference type="EMBL" id="BAABJQ010000008">
    <property type="protein sequence ID" value="GAA5186812.1"/>
    <property type="molecule type" value="Genomic_DNA"/>
</dbReference>
<dbReference type="SUPFAM" id="SSF51126">
    <property type="entry name" value="Pectin lyase-like"/>
    <property type="match status" value="1"/>
</dbReference>
<dbReference type="InterPro" id="IPR024535">
    <property type="entry name" value="RHGA/B-epi-like_pectate_lyase"/>
</dbReference>
<reference evidence="3" key="1">
    <citation type="journal article" date="2019" name="Int. J. Syst. Evol. Microbiol.">
        <title>The Global Catalogue of Microorganisms (GCM) 10K type strain sequencing project: providing services to taxonomists for standard genome sequencing and annotation.</title>
        <authorList>
            <consortium name="The Broad Institute Genomics Platform"/>
            <consortium name="The Broad Institute Genome Sequencing Center for Infectious Disease"/>
            <person name="Wu L."/>
            <person name="Ma J."/>
        </authorList>
    </citation>
    <scope>NUCLEOTIDE SEQUENCE [LARGE SCALE GENOMIC DNA]</scope>
    <source>
        <strain evidence="3">JCM 18304</strain>
    </source>
</reference>
<dbReference type="Pfam" id="PF12708">
    <property type="entry name" value="Pect-lyase_RHGA_epim"/>
    <property type="match status" value="1"/>
</dbReference>
<evidence type="ECO:0000313" key="2">
    <source>
        <dbReference type="EMBL" id="GAA5186812.1"/>
    </source>
</evidence>
<organism evidence="2 3">
    <name type="scientific">Rugosimonospora acidiphila</name>
    <dbReference type="NCBI Taxonomy" id="556531"/>
    <lineage>
        <taxon>Bacteria</taxon>
        <taxon>Bacillati</taxon>
        <taxon>Actinomycetota</taxon>
        <taxon>Actinomycetes</taxon>
        <taxon>Micromonosporales</taxon>
        <taxon>Micromonosporaceae</taxon>
        <taxon>Rugosimonospora</taxon>
    </lineage>
</organism>
<sequence length="466" mass="47670">MGATGLLAGGAAVAVTEATGATPADAATTTTPDWVNVTAHGADPTGANDSADAFNEAVAAVTQAGGGVVYIPAGNYKIESTVTCAPSVSAPVYFVGDGAWATIISFFGTGDCFRVYDSSTYLARTKFGGGFAGLTIDGANAGAGSTGLHLGDVLQYEVDLTVQSFRKAGSIGVHFDNNYYWAEQLFGRIYAQDCASHVVFDWTSGTSTTSSGSFERCDLDIYIDQWDASFDGVVFRNGAFITNGSLKIRGNFGSSKTAVSSAALRLTGSQSVNGYTSYSGIVDSLVDIGVECGSGSYTPQTIAFGTSKNNAISGCYGALHFGAAGNTFSPSNNNGNIFNFTGQTGGDTTLPGGWSTYSSFPAGITGHVSFRFLPTGNEVMVSWAIAVASGTTLNSGATLVTAASKFAYGDNKLIPGNNTGGGLPAGNVYAPAYVVPGGIFKYAGPSYKSSGSSYWYGQGIYTLSVG</sequence>
<dbReference type="Gene3D" id="2.160.20.10">
    <property type="entry name" value="Single-stranded right-handed beta-helix, Pectin lyase-like"/>
    <property type="match status" value="1"/>
</dbReference>
<protein>
    <recommendedName>
        <fullName evidence="1">Rhamnogalacturonase A/B/Epimerase-like pectate lyase domain-containing protein</fullName>
    </recommendedName>
</protein>
<dbReference type="InterPro" id="IPR011050">
    <property type="entry name" value="Pectin_lyase_fold/virulence"/>
</dbReference>
<proteinExistence type="predicted"/>
<name>A0ABP9RVG8_9ACTN</name>
<dbReference type="RefSeq" id="WP_345630626.1">
    <property type="nucleotide sequence ID" value="NZ_BAABJQ010000008.1"/>
</dbReference>